<dbReference type="Pfam" id="PF01862">
    <property type="entry name" value="PvlArgDC"/>
    <property type="match status" value="1"/>
</dbReference>
<gene>
    <name evidence="9" type="ORF">A2Y62_00075</name>
</gene>
<proteinExistence type="inferred from homology"/>
<comment type="caution">
    <text evidence="9">The sequence shown here is derived from an EMBL/GenBank/DDBJ whole genome shotgun (WGS) entry which is preliminary data.</text>
</comment>
<dbReference type="PANTHER" id="PTHR40438">
    <property type="entry name" value="PYRUVOYL-DEPENDENT ARGININE DECARBOXYLASE"/>
    <property type="match status" value="1"/>
</dbReference>
<dbReference type="PIRSF" id="PIRSF005216">
    <property type="entry name" value="Pyruvoyl-dep_arg_deCO2ase"/>
    <property type="match status" value="1"/>
</dbReference>
<evidence type="ECO:0000256" key="1">
    <source>
        <dbReference type="ARBA" id="ARBA00001928"/>
    </source>
</evidence>
<evidence type="ECO:0000256" key="8">
    <source>
        <dbReference type="ARBA" id="ARBA00049309"/>
    </source>
</evidence>
<accession>A0A1F5V7I5</accession>
<dbReference type="EMBL" id="MFGW01000216">
    <property type="protein sequence ID" value="OGF59376.1"/>
    <property type="molecule type" value="Genomic_DNA"/>
</dbReference>
<dbReference type="Proteomes" id="UP000178943">
    <property type="component" value="Unassembled WGS sequence"/>
</dbReference>
<keyword evidence="6" id="KW-0456">Lyase</keyword>
<evidence type="ECO:0000256" key="6">
    <source>
        <dbReference type="ARBA" id="ARBA00023239"/>
    </source>
</evidence>
<dbReference type="InterPro" id="IPR016105">
    <property type="entry name" value="Pyr-dep_his/arg-deCO2ase_sand"/>
</dbReference>
<keyword evidence="7" id="KW-0670">Pyruvate</keyword>
<dbReference type="NCBIfam" id="TIGR00286">
    <property type="entry name" value="pyruvoyl-dependent arginine decarboxylase"/>
    <property type="match status" value="1"/>
</dbReference>
<evidence type="ECO:0000313" key="9">
    <source>
        <dbReference type="EMBL" id="OGF59376.1"/>
    </source>
</evidence>
<dbReference type="AlphaFoldDB" id="A0A1F5V7I5"/>
<comment type="similarity">
    <text evidence="2">Belongs to the pyruvoyl-dependent arginine decarboxylase family.</text>
</comment>
<comment type="cofactor">
    <cofactor evidence="1">
        <name>pyruvate</name>
        <dbReference type="ChEBI" id="CHEBI:15361"/>
    </cofactor>
</comment>
<dbReference type="PANTHER" id="PTHR40438:SF1">
    <property type="entry name" value="PYRUVOYL-DEPENDENT ARGININE DECARBOXYLASE"/>
    <property type="match status" value="1"/>
</dbReference>
<dbReference type="HAMAP" id="MF_01404">
    <property type="entry name" value="PvlArgDC"/>
    <property type="match status" value="1"/>
</dbReference>
<comment type="catalytic activity">
    <reaction evidence="8">
        <text>L-arginine + H(+) = agmatine + CO2</text>
        <dbReference type="Rhea" id="RHEA:17641"/>
        <dbReference type="ChEBI" id="CHEBI:15378"/>
        <dbReference type="ChEBI" id="CHEBI:16526"/>
        <dbReference type="ChEBI" id="CHEBI:32682"/>
        <dbReference type="ChEBI" id="CHEBI:58145"/>
        <dbReference type="EC" id="4.1.1.19"/>
    </reaction>
</comment>
<dbReference type="InterPro" id="IPR002724">
    <property type="entry name" value="Pyruvoyl-dep_arg_deCO2ase"/>
</dbReference>
<evidence type="ECO:0000313" key="10">
    <source>
        <dbReference type="Proteomes" id="UP000178943"/>
    </source>
</evidence>
<dbReference type="InterPro" id="IPR016104">
    <property type="entry name" value="Pyr-dep_his/arg-deCO2ase"/>
</dbReference>
<sequence length="182" mass="19986">MVPKYAFLTKGVGTHPEKLASFEAALRTAGIAAYNLVKVSSIFPPYCKLISKEEGLARLKPGQIIYCVLSSNETNEPHRLIAASIGLAIPRDTAIYGYLSEHHSYGQTADAAGDYAEDLAAMMLATTLGFEIDLDKSWDEQKELYQIENHIVLTRNITQTAIGNSRGFWTTVLAAVVFIMND</sequence>
<evidence type="ECO:0000256" key="7">
    <source>
        <dbReference type="ARBA" id="ARBA00023317"/>
    </source>
</evidence>
<dbReference type="Gene3D" id="3.50.20.10">
    <property type="entry name" value="Pyruvoyl-Dependent Histidine Decarboxylase, subunit B"/>
    <property type="match status" value="1"/>
</dbReference>
<dbReference type="GO" id="GO:0008792">
    <property type="term" value="F:arginine decarboxylase activity"/>
    <property type="evidence" value="ECO:0007669"/>
    <property type="project" value="UniProtKB-EC"/>
</dbReference>
<reference evidence="9 10" key="1">
    <citation type="journal article" date="2016" name="Nat. Commun.">
        <title>Thousands of microbial genomes shed light on interconnected biogeochemical processes in an aquifer system.</title>
        <authorList>
            <person name="Anantharaman K."/>
            <person name="Brown C.T."/>
            <person name="Hug L.A."/>
            <person name="Sharon I."/>
            <person name="Castelle C.J."/>
            <person name="Probst A.J."/>
            <person name="Thomas B.C."/>
            <person name="Singh A."/>
            <person name="Wilkins M.J."/>
            <person name="Karaoz U."/>
            <person name="Brodie E.L."/>
            <person name="Williams K.H."/>
            <person name="Hubbard S.S."/>
            <person name="Banfield J.F."/>
        </authorList>
    </citation>
    <scope>NUCLEOTIDE SEQUENCE [LARGE SCALE GENOMIC DNA]</scope>
</reference>
<dbReference type="STRING" id="1817863.A2Y62_00075"/>
<evidence type="ECO:0000256" key="2">
    <source>
        <dbReference type="ARBA" id="ARBA00008611"/>
    </source>
</evidence>
<protein>
    <recommendedName>
        <fullName evidence="4">Pyruvoyl-dependent arginine decarboxylase AaxB</fullName>
        <ecNumber evidence="3">4.1.1.19</ecNumber>
    </recommendedName>
</protein>
<dbReference type="GO" id="GO:0006527">
    <property type="term" value="P:L-arginine catabolic process"/>
    <property type="evidence" value="ECO:0007669"/>
    <property type="project" value="InterPro"/>
</dbReference>
<evidence type="ECO:0000256" key="5">
    <source>
        <dbReference type="ARBA" id="ARBA00022793"/>
    </source>
</evidence>
<dbReference type="EC" id="4.1.1.19" evidence="3"/>
<evidence type="ECO:0000256" key="3">
    <source>
        <dbReference type="ARBA" id="ARBA00012426"/>
    </source>
</evidence>
<dbReference type="SFLD" id="SFLDG01170">
    <property type="entry name" value="Pyruvoyl-dependent_arginine_de"/>
    <property type="match status" value="1"/>
</dbReference>
<dbReference type="SFLD" id="SFLDS00055">
    <property type="entry name" value="Pyruvoyl-Dependent_Histidine/A"/>
    <property type="match status" value="1"/>
</dbReference>
<name>A0A1F5V7I5_9BACT</name>
<dbReference type="SUPFAM" id="SSF56271">
    <property type="entry name" value="Pyruvoyl-dependent histidine and arginine decarboxylases"/>
    <property type="match status" value="1"/>
</dbReference>
<organism evidence="9 10">
    <name type="scientific">Candidatus Fischerbacteria bacterium RBG_13_37_8</name>
    <dbReference type="NCBI Taxonomy" id="1817863"/>
    <lineage>
        <taxon>Bacteria</taxon>
        <taxon>Candidatus Fischeribacteriota</taxon>
    </lineage>
</organism>
<keyword evidence="5" id="KW-0210">Decarboxylase</keyword>
<evidence type="ECO:0000256" key="4">
    <source>
        <dbReference type="ARBA" id="ARBA00014727"/>
    </source>
</evidence>
<dbReference type="Gene3D" id="3.30.60.30">
    <property type="match status" value="1"/>
</dbReference>